<proteinExistence type="predicted"/>
<accession>A0A1H2LBW5</accession>
<dbReference type="InterPro" id="IPR052552">
    <property type="entry name" value="YeaO-like"/>
</dbReference>
<dbReference type="Proteomes" id="UP000182977">
    <property type="component" value="Chromosome I"/>
</dbReference>
<dbReference type="PANTHER" id="PTHR36849">
    <property type="entry name" value="CYTOPLASMIC PROTEIN-RELATED"/>
    <property type="match status" value="1"/>
</dbReference>
<protein>
    <submittedName>
        <fullName evidence="1">Uncharacterized conserved protein YeaO, DUF488 family</fullName>
    </submittedName>
</protein>
<gene>
    <name evidence="1" type="ORF">SAMN04488563_5757</name>
</gene>
<sequence length="119" mass="13676">MEIRTKRVYDDPEPTDGFRVLVDRLWPRGMSKERADLGLWARDVAPSSALRDWFAHRADRFAEFTARYRAELDENPAVGELLATMRPHATVTLLYGARDRRLNQAAVLADYLRERSAGT</sequence>
<dbReference type="PANTHER" id="PTHR36849:SF1">
    <property type="entry name" value="CYTOPLASMIC PROTEIN"/>
    <property type="match status" value="1"/>
</dbReference>
<organism evidence="1 2">
    <name type="scientific">Jiangella alkaliphila</name>
    <dbReference type="NCBI Taxonomy" id="419479"/>
    <lineage>
        <taxon>Bacteria</taxon>
        <taxon>Bacillati</taxon>
        <taxon>Actinomycetota</taxon>
        <taxon>Actinomycetes</taxon>
        <taxon>Jiangellales</taxon>
        <taxon>Jiangellaceae</taxon>
        <taxon>Jiangella</taxon>
    </lineage>
</organism>
<dbReference type="STRING" id="419479.SAMN04488563_5757"/>
<dbReference type="EMBL" id="LT629791">
    <property type="protein sequence ID" value="SDU78304.1"/>
    <property type="molecule type" value="Genomic_DNA"/>
</dbReference>
<name>A0A1H2LBW5_9ACTN</name>
<dbReference type="OrthoDB" id="9790745at2"/>
<dbReference type="RefSeq" id="WP_046770799.1">
    <property type="nucleotide sequence ID" value="NZ_LBMC01000032.1"/>
</dbReference>
<dbReference type="Pfam" id="PF22752">
    <property type="entry name" value="DUF488-N3i"/>
    <property type="match status" value="1"/>
</dbReference>
<dbReference type="AlphaFoldDB" id="A0A1H2LBW5"/>
<evidence type="ECO:0000313" key="2">
    <source>
        <dbReference type="Proteomes" id="UP000182977"/>
    </source>
</evidence>
<evidence type="ECO:0000313" key="1">
    <source>
        <dbReference type="EMBL" id="SDU78304.1"/>
    </source>
</evidence>
<keyword evidence="2" id="KW-1185">Reference proteome</keyword>
<reference evidence="2" key="1">
    <citation type="submission" date="2016-10" db="EMBL/GenBank/DDBJ databases">
        <authorList>
            <person name="Varghese N."/>
            <person name="Submissions S."/>
        </authorList>
    </citation>
    <scope>NUCLEOTIDE SEQUENCE [LARGE SCALE GENOMIC DNA]</scope>
    <source>
        <strain evidence="2">DSM 45079</strain>
    </source>
</reference>